<comment type="cofactor">
    <cofactor evidence="2">
        <name>FAD</name>
        <dbReference type="ChEBI" id="CHEBI:57692"/>
    </cofactor>
</comment>
<gene>
    <name evidence="15" type="ORF">KV397_07875</name>
</gene>
<evidence type="ECO:0000256" key="11">
    <source>
        <dbReference type="SAM" id="MobiDB-lite"/>
    </source>
</evidence>
<evidence type="ECO:0000256" key="4">
    <source>
        <dbReference type="ARBA" id="ARBA00022617"/>
    </source>
</evidence>
<name>A0ABY4IY29_9MICO</name>
<evidence type="ECO:0000259" key="14">
    <source>
        <dbReference type="Pfam" id="PF18267"/>
    </source>
</evidence>
<dbReference type="InterPro" id="IPR036136">
    <property type="entry name" value="Nit/Sulf_reduc_fer-like_dom_sf"/>
</dbReference>
<dbReference type="Gene3D" id="3.50.50.60">
    <property type="entry name" value="FAD/NAD(P)-binding domain"/>
    <property type="match status" value="2"/>
</dbReference>
<evidence type="ECO:0000256" key="1">
    <source>
        <dbReference type="ARBA" id="ARBA00001929"/>
    </source>
</evidence>
<keyword evidence="6" id="KW-0479">Metal-binding</keyword>
<accession>A0ABY4IY29</accession>
<dbReference type="InterPro" id="IPR023753">
    <property type="entry name" value="FAD/NAD-binding_dom"/>
</dbReference>
<comment type="cofactor">
    <cofactor evidence="1">
        <name>siroheme</name>
        <dbReference type="ChEBI" id="CHEBI:60052"/>
    </cofactor>
</comment>
<feature type="domain" description="FAD/NAD(P)-binding" evidence="13">
    <location>
        <begin position="10"/>
        <end position="296"/>
    </location>
</feature>
<keyword evidence="9" id="KW-0408">Iron</keyword>
<evidence type="ECO:0000256" key="6">
    <source>
        <dbReference type="ARBA" id="ARBA00022723"/>
    </source>
</evidence>
<dbReference type="Gene3D" id="3.90.480.20">
    <property type="match status" value="1"/>
</dbReference>
<evidence type="ECO:0000313" key="16">
    <source>
        <dbReference type="Proteomes" id="UP000830631"/>
    </source>
</evidence>
<evidence type="ECO:0000259" key="13">
    <source>
        <dbReference type="Pfam" id="PF07992"/>
    </source>
</evidence>
<dbReference type="PANTHER" id="PTHR43809">
    <property type="entry name" value="NITRITE REDUCTASE (NADH) LARGE SUBUNIT"/>
    <property type="match status" value="1"/>
</dbReference>
<dbReference type="PANTHER" id="PTHR43809:SF1">
    <property type="entry name" value="NITRITE REDUCTASE (NADH) LARGE SUBUNIT"/>
    <property type="match status" value="1"/>
</dbReference>
<dbReference type="InterPro" id="IPR052034">
    <property type="entry name" value="NasD-like"/>
</dbReference>
<comment type="pathway">
    <text evidence="3">Nitrogen metabolism; nitrate reduction (assimilation).</text>
</comment>
<evidence type="ECO:0000259" key="12">
    <source>
        <dbReference type="Pfam" id="PF03460"/>
    </source>
</evidence>
<keyword evidence="8" id="KW-0560">Oxidoreductase</keyword>
<organism evidence="15 16">
    <name type="scientific">Microbacterium aurugineum</name>
    <dbReference type="NCBI Taxonomy" id="2851642"/>
    <lineage>
        <taxon>Bacteria</taxon>
        <taxon>Bacillati</taxon>
        <taxon>Actinomycetota</taxon>
        <taxon>Actinomycetes</taxon>
        <taxon>Micrococcales</taxon>
        <taxon>Microbacteriaceae</taxon>
        <taxon>Microbacterium</taxon>
    </lineage>
</organism>
<evidence type="ECO:0000256" key="9">
    <source>
        <dbReference type="ARBA" id="ARBA00023004"/>
    </source>
</evidence>
<keyword evidence="7" id="KW-0274">FAD</keyword>
<reference evidence="15 16" key="1">
    <citation type="submission" date="2021-06" db="EMBL/GenBank/DDBJ databases">
        <title>Genome-based taxonomic framework of Microbacterium strains isolated from marine environment, the description of four new species and reclassification of four preexisting species.</title>
        <authorList>
            <person name="Lee S.D."/>
            <person name="Kim S.-M."/>
            <person name="Byeon Y.-S."/>
            <person name="Yang H.L."/>
            <person name="Kim I.S."/>
        </authorList>
    </citation>
    <scope>NUCLEOTIDE SEQUENCE [LARGE SCALE GENOMIC DNA]</scope>
    <source>
        <strain evidence="15 16">KSW4-10</strain>
    </source>
</reference>
<keyword evidence="16" id="KW-1185">Reference proteome</keyword>
<keyword evidence="4" id="KW-0349">Heme</keyword>
<dbReference type="Proteomes" id="UP000830631">
    <property type="component" value="Chromosome"/>
</dbReference>
<dbReference type="Pfam" id="PF03460">
    <property type="entry name" value="NIR_SIR_ferr"/>
    <property type="match status" value="1"/>
</dbReference>
<dbReference type="RefSeq" id="WP_261812575.1">
    <property type="nucleotide sequence ID" value="NZ_CP078078.1"/>
</dbReference>
<dbReference type="InterPro" id="IPR016156">
    <property type="entry name" value="FAD/NAD-linked_Rdtase_dimer_sf"/>
</dbReference>
<evidence type="ECO:0000256" key="3">
    <source>
        <dbReference type="ARBA" id="ARBA00005096"/>
    </source>
</evidence>
<dbReference type="Pfam" id="PF07992">
    <property type="entry name" value="Pyr_redox_2"/>
    <property type="match status" value="1"/>
</dbReference>
<feature type="region of interest" description="Disordered" evidence="11">
    <location>
        <begin position="584"/>
        <end position="624"/>
    </location>
</feature>
<evidence type="ECO:0000256" key="8">
    <source>
        <dbReference type="ARBA" id="ARBA00023002"/>
    </source>
</evidence>
<dbReference type="SUPFAM" id="SSF51905">
    <property type="entry name" value="FAD/NAD(P)-binding domain"/>
    <property type="match status" value="2"/>
</dbReference>
<dbReference type="InterPro" id="IPR036188">
    <property type="entry name" value="FAD/NAD-bd_sf"/>
</dbReference>
<dbReference type="EMBL" id="CP078078">
    <property type="protein sequence ID" value="UPL17670.1"/>
    <property type="molecule type" value="Genomic_DNA"/>
</dbReference>
<evidence type="ECO:0000313" key="15">
    <source>
        <dbReference type="EMBL" id="UPL17670.1"/>
    </source>
</evidence>
<sequence>MNGTAPAASEILIVGAGVAAHRFVEQLLRDPDAPVRVTVIGDEGSGPYDRSALVRVFSGVGAEEIQLERSVFRDDRVRLIRDDRVLRIDPSGHTVRTRARRTYAYDTLVLATGSFGAKVAVDGANLPGCFGFRTVEDVEAIRAFVGSRSRELGRPLRGTVVGAGLHGLQAAEALNELGVDTTVIEFSDRVMPRQLDRSASAVVQGVFRKRDIPVRTGVRTTRLDPDESGSVASLEFQDGSFQRADVVVFTVGVRARDELARNAGLGVHPEGGVLVDERGETSVPSILAIGEVARLEGRGPGYVGAVRVTADVAAAHVRGRDARLPRDLEGGNVAVAGVDIATFGDPLASPASAVEIVTHDDPQAGIYRKLVVSDDGRTVVGGILVGDTSGYAALRALVGEAWRPAHAARLLSAVGGSDAVENCDHATLSAHDLLATAAGAGEATFTSIRDRFGFARGCRRCTLAIARVLLQIAVQRDLRHATAAPEAQREGHSRVLADGTHVVSPVMRDGTLTPKELLAIGELAERYGLRARITDARIELRGVRTEHLQSVRAGLAAAGLASASGAGEQAVLLVAEDLPRLDGPRVASDVQEKGLPHQGKPGKARAGEGSARRVPLRRVGSPAS</sequence>
<evidence type="ECO:0000256" key="7">
    <source>
        <dbReference type="ARBA" id="ARBA00022827"/>
    </source>
</evidence>
<proteinExistence type="predicted"/>
<dbReference type="SUPFAM" id="SSF55124">
    <property type="entry name" value="Nitrite/Sulfite reductase N-terminal domain-like"/>
    <property type="match status" value="1"/>
</dbReference>
<feature type="domain" description="NADH-rubredoxin oxidoreductase C-terminal" evidence="14">
    <location>
        <begin position="335"/>
        <end position="398"/>
    </location>
</feature>
<evidence type="ECO:0000256" key="2">
    <source>
        <dbReference type="ARBA" id="ARBA00001974"/>
    </source>
</evidence>
<dbReference type="PRINTS" id="PR00368">
    <property type="entry name" value="FADPNR"/>
</dbReference>
<evidence type="ECO:0000256" key="10">
    <source>
        <dbReference type="ARBA" id="ARBA00023014"/>
    </source>
</evidence>
<dbReference type="Pfam" id="PF18267">
    <property type="entry name" value="Rubredoxin_C"/>
    <property type="match status" value="1"/>
</dbReference>
<dbReference type="InterPro" id="IPR041575">
    <property type="entry name" value="Rubredoxin_C"/>
</dbReference>
<protein>
    <submittedName>
        <fullName evidence="15">FAD-dependent oxidoreductase</fullName>
    </submittedName>
</protein>
<evidence type="ECO:0000256" key="5">
    <source>
        <dbReference type="ARBA" id="ARBA00022630"/>
    </source>
</evidence>
<dbReference type="Gene3D" id="3.30.390.30">
    <property type="match status" value="1"/>
</dbReference>
<feature type="domain" description="Nitrite/Sulfite reductase ferredoxin-like" evidence="12">
    <location>
        <begin position="498"/>
        <end position="558"/>
    </location>
</feature>
<dbReference type="InterPro" id="IPR005117">
    <property type="entry name" value="NiRdtase/SiRdtase_haem-b_fer"/>
</dbReference>
<keyword evidence="5" id="KW-0285">Flavoprotein</keyword>
<keyword evidence="10" id="KW-0411">Iron-sulfur</keyword>